<dbReference type="Proteomes" id="UP000064715">
    <property type="component" value="Unassembled WGS sequence"/>
</dbReference>
<dbReference type="SUPFAM" id="SSF49401">
    <property type="entry name" value="Bacterial adhesins"/>
    <property type="match status" value="1"/>
</dbReference>
<evidence type="ECO:0000313" key="7">
    <source>
        <dbReference type="EMBL" id="KUQ82489.1"/>
    </source>
</evidence>
<proteinExistence type="inferred from homology"/>
<dbReference type="PANTHER" id="PTHR33420">
    <property type="entry name" value="FIMBRIAL SUBUNIT ELFA-RELATED"/>
    <property type="match status" value="1"/>
</dbReference>
<evidence type="ECO:0000256" key="4">
    <source>
        <dbReference type="ARBA" id="ARBA00023263"/>
    </source>
</evidence>
<dbReference type="PANTHER" id="PTHR33420:SF3">
    <property type="entry name" value="FIMBRIAL SUBUNIT ELFA"/>
    <property type="match status" value="1"/>
</dbReference>
<evidence type="ECO:0000256" key="2">
    <source>
        <dbReference type="ARBA" id="ARBA00006671"/>
    </source>
</evidence>
<keyword evidence="3 5" id="KW-0732">Signal</keyword>
<dbReference type="InterPro" id="IPR000259">
    <property type="entry name" value="Adhesion_dom_fimbrial"/>
</dbReference>
<dbReference type="Pfam" id="PF00419">
    <property type="entry name" value="Fimbrial"/>
    <property type="match status" value="1"/>
</dbReference>
<gene>
    <name evidence="7" type="ORF">AWI28_19135</name>
</gene>
<keyword evidence="4" id="KW-0281">Fimbrium</keyword>
<dbReference type="InterPro" id="IPR008966">
    <property type="entry name" value="Adhesion_dom_sf"/>
</dbReference>
<dbReference type="GO" id="GO:0009289">
    <property type="term" value="C:pilus"/>
    <property type="evidence" value="ECO:0007669"/>
    <property type="project" value="UniProtKB-SubCell"/>
</dbReference>
<dbReference type="AlphaFoldDB" id="A0A0X4EL87"/>
<reference evidence="8" key="1">
    <citation type="submission" date="2016-01" db="EMBL/GenBank/DDBJ databases">
        <title>WGS of SAMN04407783.</title>
        <authorList>
            <person name="Adams M."/>
            <person name="Sutton G."/>
            <person name="Nelson K."/>
            <person name="Thaden J."/>
            <person name="Fowler V."/>
            <person name="Mccorrison J."/>
            <person name="Sanka R."/>
            <person name="Brinkac L."/>
            <person name="Nierman W."/>
        </authorList>
    </citation>
    <scope>NUCLEOTIDE SEQUENCE [LARGE SCALE GENOMIC DNA]</scope>
    <source>
        <strain evidence="8">GN04363</strain>
    </source>
</reference>
<evidence type="ECO:0000256" key="5">
    <source>
        <dbReference type="SAM" id="SignalP"/>
    </source>
</evidence>
<evidence type="ECO:0000256" key="3">
    <source>
        <dbReference type="ARBA" id="ARBA00022729"/>
    </source>
</evidence>
<evidence type="ECO:0000256" key="1">
    <source>
        <dbReference type="ARBA" id="ARBA00004561"/>
    </source>
</evidence>
<feature type="domain" description="Fimbrial-type adhesion" evidence="6">
    <location>
        <begin position="41"/>
        <end position="191"/>
    </location>
</feature>
<dbReference type="GO" id="GO:0043709">
    <property type="term" value="P:cell adhesion involved in single-species biofilm formation"/>
    <property type="evidence" value="ECO:0007669"/>
    <property type="project" value="TreeGrafter"/>
</dbReference>
<accession>A0A0X4EL87</accession>
<evidence type="ECO:0000259" key="6">
    <source>
        <dbReference type="Pfam" id="PF00419"/>
    </source>
</evidence>
<comment type="subcellular location">
    <subcellularLocation>
        <location evidence="1">Fimbrium</location>
    </subcellularLocation>
</comment>
<keyword evidence="8" id="KW-1185">Reference proteome</keyword>
<dbReference type="OrthoDB" id="6608799at2"/>
<name>A0A0X4EL87_9ENTR</name>
<comment type="similarity">
    <text evidence="2">Belongs to the fimbrial protein family.</text>
</comment>
<sequence>MKKLTSLAMAFALTGVAGSAFAGTSTDNANATALHASTTVHFNGLVEEPTCSFKGKSMKVVLPVVSTAAFANLTEGQPALNTQKKDFSLHISCADNFQSDRMHMKITGQEENNILKNTHGTAKGMGLQIFSGDGNTVLPIGQELNSDTAGLTNAFLNKDNTLQLSTKYVRASGDVTGGKLATDAVFEIYYK</sequence>
<organism evidence="7 8">
    <name type="scientific">Enterobacter genomosp. O</name>
    <dbReference type="NCBI Taxonomy" id="2364150"/>
    <lineage>
        <taxon>Bacteria</taxon>
        <taxon>Pseudomonadati</taxon>
        <taxon>Pseudomonadota</taxon>
        <taxon>Gammaproteobacteria</taxon>
        <taxon>Enterobacterales</taxon>
        <taxon>Enterobacteriaceae</taxon>
        <taxon>Enterobacter</taxon>
        <taxon>Enterobacter cloacae complex</taxon>
        <taxon>Enterobacter cloacae complex clade O</taxon>
    </lineage>
</organism>
<dbReference type="InterPro" id="IPR050263">
    <property type="entry name" value="Bact_Fimbrial_Adh_Pro"/>
</dbReference>
<evidence type="ECO:0000313" key="8">
    <source>
        <dbReference type="Proteomes" id="UP000064715"/>
    </source>
</evidence>
<feature type="chain" id="PRO_5007060447" description="Fimbrial-type adhesion domain-containing protein" evidence="5">
    <location>
        <begin position="23"/>
        <end position="191"/>
    </location>
</feature>
<protein>
    <recommendedName>
        <fullName evidence="6">Fimbrial-type adhesion domain-containing protein</fullName>
    </recommendedName>
</protein>
<feature type="signal peptide" evidence="5">
    <location>
        <begin position="1"/>
        <end position="22"/>
    </location>
</feature>
<dbReference type="Gene3D" id="2.60.40.1090">
    <property type="entry name" value="Fimbrial-type adhesion domain"/>
    <property type="match status" value="1"/>
</dbReference>
<dbReference type="RefSeq" id="WP_047347589.1">
    <property type="nucleotide sequence ID" value="NZ_LECZ01000026.1"/>
</dbReference>
<comment type="caution">
    <text evidence="7">The sequence shown here is derived from an EMBL/GenBank/DDBJ whole genome shotgun (WGS) entry which is preliminary data.</text>
</comment>
<dbReference type="EMBL" id="LRCR01000025">
    <property type="protein sequence ID" value="KUQ82489.1"/>
    <property type="molecule type" value="Genomic_DNA"/>
</dbReference>
<dbReference type="InterPro" id="IPR036937">
    <property type="entry name" value="Adhesion_dom_fimbrial_sf"/>
</dbReference>